<evidence type="ECO:0000313" key="3">
    <source>
        <dbReference type="Proteomes" id="UP001524547"/>
    </source>
</evidence>
<organism evidence="2 3">
    <name type="scientific">Rhizosaccharibacter radicis</name>
    <dbReference type="NCBI Taxonomy" id="2782605"/>
    <lineage>
        <taxon>Bacteria</taxon>
        <taxon>Pseudomonadati</taxon>
        <taxon>Pseudomonadota</taxon>
        <taxon>Alphaproteobacteria</taxon>
        <taxon>Acetobacterales</taxon>
        <taxon>Acetobacteraceae</taxon>
        <taxon>Rhizosaccharibacter</taxon>
    </lineage>
</organism>
<evidence type="ECO:0000313" key="2">
    <source>
        <dbReference type="EMBL" id="MCQ8240309.1"/>
    </source>
</evidence>
<dbReference type="InterPro" id="IPR011008">
    <property type="entry name" value="Dimeric_a/b-barrel"/>
</dbReference>
<dbReference type="SUPFAM" id="SSF54909">
    <property type="entry name" value="Dimeric alpha+beta barrel"/>
    <property type="match status" value="1"/>
</dbReference>
<accession>A0ABT1VVD5</accession>
<protein>
    <submittedName>
        <fullName evidence="2">EthD domain-containing protein</fullName>
    </submittedName>
</protein>
<sequence>MIKMTLLIARKPGMSVEEFREYWGTTHLKAVASVPESKVSRGYRQQHNTYVVPDHTAAAPFDGIAEAWYDSIEDAMTFINSDGWWNIIKRDDLNFIDITKTQIMLSEERRFD</sequence>
<dbReference type="Gene3D" id="3.30.70.100">
    <property type="match status" value="1"/>
</dbReference>
<reference evidence="2 3" key="1">
    <citation type="submission" date="2022-06" db="EMBL/GenBank/DDBJ databases">
        <title>Rhizosaccharibacter gen. nov. sp. nov. KSS12, endophytic bacteria isolated from sugarcane.</title>
        <authorList>
            <person name="Pitiwittayakul N."/>
        </authorList>
    </citation>
    <scope>NUCLEOTIDE SEQUENCE [LARGE SCALE GENOMIC DNA]</scope>
    <source>
        <strain evidence="2 3">KSS12</strain>
    </source>
</reference>
<comment type="caution">
    <text evidence="2">The sequence shown here is derived from an EMBL/GenBank/DDBJ whole genome shotgun (WGS) entry which is preliminary data.</text>
</comment>
<dbReference type="NCBIfam" id="TIGR02118">
    <property type="entry name" value="EthD family reductase"/>
    <property type="match status" value="1"/>
</dbReference>
<name>A0ABT1VVD5_9PROT</name>
<dbReference type="InterPro" id="IPR009799">
    <property type="entry name" value="EthD_dom"/>
</dbReference>
<evidence type="ECO:0000259" key="1">
    <source>
        <dbReference type="Pfam" id="PF07110"/>
    </source>
</evidence>
<feature type="domain" description="EthD" evidence="1">
    <location>
        <begin position="11"/>
        <end position="97"/>
    </location>
</feature>
<dbReference type="RefSeq" id="WP_422919042.1">
    <property type="nucleotide sequence ID" value="NZ_JAMZEJ010000003.1"/>
</dbReference>
<dbReference type="EMBL" id="JAMZEJ010000003">
    <property type="protein sequence ID" value="MCQ8240309.1"/>
    <property type="molecule type" value="Genomic_DNA"/>
</dbReference>
<gene>
    <name evidence="2" type="ORF">NFI88_05560</name>
</gene>
<proteinExistence type="predicted"/>
<dbReference type="Pfam" id="PF07110">
    <property type="entry name" value="EthD"/>
    <property type="match status" value="1"/>
</dbReference>
<dbReference type="Proteomes" id="UP001524547">
    <property type="component" value="Unassembled WGS sequence"/>
</dbReference>
<keyword evidence="3" id="KW-1185">Reference proteome</keyword>